<feature type="domain" description="Endonuclease/exonuclease/phosphatase" evidence="1">
    <location>
        <begin position="24"/>
        <end position="274"/>
    </location>
</feature>
<evidence type="ECO:0000313" key="3">
    <source>
        <dbReference type="Proteomes" id="UP001500320"/>
    </source>
</evidence>
<dbReference type="Proteomes" id="UP001500320">
    <property type="component" value="Unassembled WGS sequence"/>
</dbReference>
<accession>A0ABP6N309</accession>
<comment type="caution">
    <text evidence="2">The sequence shown here is derived from an EMBL/GenBank/DDBJ whole genome shotgun (WGS) entry which is preliminary data.</text>
</comment>
<dbReference type="Pfam" id="PF03372">
    <property type="entry name" value="Exo_endo_phos"/>
    <property type="match status" value="1"/>
</dbReference>
<reference evidence="3" key="1">
    <citation type="journal article" date="2019" name="Int. J. Syst. Evol. Microbiol.">
        <title>The Global Catalogue of Microorganisms (GCM) 10K type strain sequencing project: providing services to taxonomists for standard genome sequencing and annotation.</title>
        <authorList>
            <consortium name="The Broad Institute Genomics Platform"/>
            <consortium name="The Broad Institute Genome Sequencing Center for Infectious Disease"/>
            <person name="Wu L."/>
            <person name="Ma J."/>
        </authorList>
    </citation>
    <scope>NUCLEOTIDE SEQUENCE [LARGE SCALE GENOMIC DNA]</scope>
    <source>
        <strain evidence="3">JCM 9373</strain>
    </source>
</reference>
<gene>
    <name evidence="2" type="ORF">GCM10010466_27100</name>
</gene>
<proteinExistence type="predicted"/>
<organism evidence="2 3">
    <name type="scientific">Planomonospora alba</name>
    <dbReference type="NCBI Taxonomy" id="161354"/>
    <lineage>
        <taxon>Bacteria</taxon>
        <taxon>Bacillati</taxon>
        <taxon>Actinomycetota</taxon>
        <taxon>Actinomycetes</taxon>
        <taxon>Streptosporangiales</taxon>
        <taxon>Streptosporangiaceae</taxon>
        <taxon>Planomonospora</taxon>
    </lineage>
</organism>
<name>A0ABP6N309_9ACTN</name>
<sequence>MDREPDPACIRGRSPGSVWGMRVLSLNVLVGGEERFDEIRAIVAAERPDLIVLQECVGWEDGERLRELAEAVGIPAAEEHLVVGAANPRPSGRRYNVCVASRTPLRRHAVHAPPTVAHCVVEAELEPAGGGDPLLLLGTHLVAADEEARLAEVDELLRLLPPRLLAVRDCLLVGDLNGLSRHDPYPDDLAGRLAAAGIDKYGNPPRFAVIDRLEEAGWVDALRARPRSSRWATAPRGGGGVLVDTRSDYIMLSPPLASRLDWADVVETGTASDHHAVVARLDWRGRS</sequence>
<evidence type="ECO:0000313" key="2">
    <source>
        <dbReference type="EMBL" id="GAA3134836.1"/>
    </source>
</evidence>
<dbReference type="InterPro" id="IPR036691">
    <property type="entry name" value="Endo/exonu/phosph_ase_sf"/>
</dbReference>
<dbReference type="Gene3D" id="3.60.10.10">
    <property type="entry name" value="Endonuclease/exonuclease/phosphatase"/>
    <property type="match status" value="1"/>
</dbReference>
<dbReference type="InterPro" id="IPR005135">
    <property type="entry name" value="Endo/exonuclease/phosphatase"/>
</dbReference>
<protein>
    <recommendedName>
        <fullName evidence="1">Endonuclease/exonuclease/phosphatase domain-containing protein</fullName>
    </recommendedName>
</protein>
<evidence type="ECO:0000259" key="1">
    <source>
        <dbReference type="Pfam" id="PF03372"/>
    </source>
</evidence>
<keyword evidence="3" id="KW-1185">Reference proteome</keyword>
<dbReference type="SUPFAM" id="SSF56219">
    <property type="entry name" value="DNase I-like"/>
    <property type="match status" value="1"/>
</dbReference>
<dbReference type="EMBL" id="BAAAUT010000019">
    <property type="protein sequence ID" value="GAA3134836.1"/>
    <property type="molecule type" value="Genomic_DNA"/>
</dbReference>